<dbReference type="EMBL" id="HG805822">
    <property type="protein sequence ID" value="CDW52432.1"/>
    <property type="molecule type" value="Genomic_DNA"/>
</dbReference>
<organism evidence="1 2">
    <name type="scientific">Trichuris trichiura</name>
    <name type="common">Whipworm</name>
    <name type="synonym">Trichocephalus trichiurus</name>
    <dbReference type="NCBI Taxonomy" id="36087"/>
    <lineage>
        <taxon>Eukaryota</taxon>
        <taxon>Metazoa</taxon>
        <taxon>Ecdysozoa</taxon>
        <taxon>Nematoda</taxon>
        <taxon>Enoplea</taxon>
        <taxon>Dorylaimia</taxon>
        <taxon>Trichinellida</taxon>
        <taxon>Trichuridae</taxon>
        <taxon>Trichuris</taxon>
    </lineage>
</organism>
<reference evidence="1" key="1">
    <citation type="submission" date="2014-01" db="EMBL/GenBank/DDBJ databases">
        <authorList>
            <person name="Aslett M."/>
        </authorList>
    </citation>
    <scope>NUCLEOTIDE SEQUENCE</scope>
</reference>
<reference evidence="1" key="2">
    <citation type="submission" date="2014-03" db="EMBL/GenBank/DDBJ databases">
        <title>The whipworm genome and dual-species transcriptomics of an intimate host-pathogen interaction.</title>
        <authorList>
            <person name="Foth B.J."/>
            <person name="Tsai I.J."/>
            <person name="Reid A.J."/>
            <person name="Bancroft A.J."/>
            <person name="Nichol S."/>
            <person name="Tracey A."/>
            <person name="Holroyd N."/>
            <person name="Cotton J.A."/>
            <person name="Stanley E.J."/>
            <person name="Zarowiecki M."/>
            <person name="Liu J.Z."/>
            <person name="Huckvale T."/>
            <person name="Cooper P.J."/>
            <person name="Grencis R.K."/>
            <person name="Berriman M."/>
        </authorList>
    </citation>
    <scope>NUCLEOTIDE SEQUENCE [LARGE SCALE GENOMIC DNA]</scope>
</reference>
<sequence>MNLRIMYGNSKERINPNQILLFVFISRRYETDSSHQYTPWSGFFQFSQCWVHLRENSTQCAYPQWIVSSLELHGSVDPGNGGKQFEVCAALTQTEAYWAKLQEVQGAIESYVEDEGALEKEVENAMAFETTVVDLGAKVQRYLHGSPKTTATPELRAAAPNLPKWNLPKFS</sequence>
<dbReference type="Proteomes" id="UP000030665">
    <property type="component" value="Unassembled WGS sequence"/>
</dbReference>
<name>A0A077YWK6_TRITR</name>
<evidence type="ECO:0000313" key="2">
    <source>
        <dbReference type="Proteomes" id="UP000030665"/>
    </source>
</evidence>
<proteinExistence type="predicted"/>
<dbReference type="AlphaFoldDB" id="A0A077YWK6"/>
<gene>
    <name evidence="1" type="ORF">TTRE_0000069101</name>
</gene>
<keyword evidence="2" id="KW-1185">Reference proteome</keyword>
<protein>
    <submittedName>
        <fullName evidence="1">Uncharacterized protein</fullName>
    </submittedName>
</protein>
<accession>A0A077YWK6</accession>
<evidence type="ECO:0000313" key="1">
    <source>
        <dbReference type="EMBL" id="CDW52432.1"/>
    </source>
</evidence>